<accession>A0A091B7U1</accession>
<evidence type="ECO:0000313" key="1">
    <source>
        <dbReference type="EMBL" id="KFN47572.1"/>
    </source>
</evidence>
<reference evidence="1 2" key="1">
    <citation type="submission" date="2013-09" db="EMBL/GenBank/DDBJ databases">
        <title>Genome sequencing of Arenimonas metalli.</title>
        <authorList>
            <person name="Chen F."/>
            <person name="Wang G."/>
        </authorList>
    </citation>
    <scope>NUCLEOTIDE SEQUENCE [LARGE SCALE GENOMIC DNA]</scope>
    <source>
        <strain evidence="1 2">CF5-1</strain>
    </source>
</reference>
<gene>
    <name evidence="1" type="ORF">N787_08405</name>
</gene>
<dbReference type="AlphaFoldDB" id="A0A091B7U1"/>
<dbReference type="STRING" id="1384056.N787_08405"/>
<sequence>MAMAESDIQKGWIYRTSHLQERLVLGWDRDGRVVYSSRGKDPEREFQNCHVRITTAKFAQRAIGKLRQVEDLKPYLVANKATTVVVR</sequence>
<dbReference type="OrthoDB" id="6024430at2"/>
<protein>
    <submittedName>
        <fullName evidence="1">Uncharacterized protein</fullName>
    </submittedName>
</protein>
<dbReference type="EMBL" id="AVCK01000009">
    <property type="protein sequence ID" value="KFN47572.1"/>
    <property type="molecule type" value="Genomic_DNA"/>
</dbReference>
<proteinExistence type="predicted"/>
<keyword evidence="2" id="KW-1185">Reference proteome</keyword>
<dbReference type="PATRIC" id="fig|1384056.3.peg.541"/>
<organism evidence="1 2">
    <name type="scientific">Arenimonas metalli CF5-1</name>
    <dbReference type="NCBI Taxonomy" id="1384056"/>
    <lineage>
        <taxon>Bacteria</taxon>
        <taxon>Pseudomonadati</taxon>
        <taxon>Pseudomonadota</taxon>
        <taxon>Gammaproteobacteria</taxon>
        <taxon>Lysobacterales</taxon>
        <taxon>Lysobacteraceae</taxon>
        <taxon>Arenimonas</taxon>
    </lineage>
</organism>
<name>A0A091B7U1_9GAMM</name>
<dbReference type="RefSeq" id="WP_034210612.1">
    <property type="nucleotide sequence ID" value="NZ_AVCK01000009.1"/>
</dbReference>
<dbReference type="Proteomes" id="UP000029393">
    <property type="component" value="Unassembled WGS sequence"/>
</dbReference>
<comment type="caution">
    <text evidence="1">The sequence shown here is derived from an EMBL/GenBank/DDBJ whole genome shotgun (WGS) entry which is preliminary data.</text>
</comment>
<evidence type="ECO:0000313" key="2">
    <source>
        <dbReference type="Proteomes" id="UP000029393"/>
    </source>
</evidence>